<dbReference type="Proteomes" id="UP000029661">
    <property type="component" value="Chromosome"/>
</dbReference>
<reference evidence="4" key="4">
    <citation type="submission" date="2020-10" db="EMBL/GenBank/DDBJ databases">
        <title>Dehalococcoides mccartyi of a TCE/Cr reducing biochatode.</title>
        <authorList>
            <person name="Matturro B."/>
        </authorList>
    </citation>
    <scope>NUCLEOTIDE SEQUENCE</scope>
    <source>
        <strain evidence="4">Bin2</strain>
    </source>
</reference>
<reference evidence="3" key="3">
    <citation type="submission" date="2014-09" db="EMBL/GenBank/DDBJ databases">
        <authorList>
            <person name="Bishop-Lilly K.A."/>
            <person name="Broomall S.M."/>
            <person name="Chain P.S."/>
            <person name="Chertkov O."/>
            <person name="Coyne S.R."/>
            <person name="Daligault H.E."/>
            <person name="Davenport K.W."/>
            <person name="Erkkila T."/>
            <person name="Frey K.G."/>
            <person name="Gibbons H.S."/>
            <person name="Gu W."/>
            <person name="Jaissle J."/>
            <person name="Johnson S.L."/>
            <person name="Koroleva G.I."/>
            <person name="Ladner J.T."/>
            <person name="Lo C.-C."/>
            <person name="Minogue T.D."/>
            <person name="Munk C."/>
            <person name="Palacios G.F."/>
            <person name="Redden C.L."/>
            <person name="Rosenzweig C.N."/>
            <person name="Scholz M.B."/>
            <person name="Teshima H."/>
            <person name="Xu Y."/>
        </authorList>
    </citation>
    <scope>NUCLEOTIDE SEQUENCE</scope>
    <source>
        <strain evidence="3">Mb9</strain>
    </source>
</reference>
<proteinExistence type="predicted"/>
<dbReference type="Proteomes" id="UP000606900">
    <property type="component" value="Unassembled WGS sequence"/>
</dbReference>
<sequence length="136" mass="15900">MNLKDYLLLIEEISSIDLEANSIADSRRILAELNERERILNELRKSIKSDIKHVKRDFLDKRRKINQDYANGRSPGIVSRVRGKSKVKELKKLEVEHVTTVQSYQEVKYMIDDLLLQVMDAKKPLNNYIKTRLGGF</sequence>
<dbReference type="EMBL" id="CP006933">
    <property type="protein sequence ID" value="AIS31659.1"/>
    <property type="molecule type" value="Genomic_DNA"/>
</dbReference>
<evidence type="ECO:0000313" key="6">
    <source>
        <dbReference type="Proteomes" id="UP000062768"/>
    </source>
</evidence>
<dbReference type="KEGG" id="mfi:DSM1535_0804"/>
<evidence type="ECO:0000313" key="1">
    <source>
        <dbReference type="EMBL" id="AIS31659.1"/>
    </source>
</evidence>
<dbReference type="RefSeq" id="WP_048072406.1">
    <property type="nucleotide sequence ID" value="NZ_CALCVY010000179.1"/>
</dbReference>
<evidence type="ECO:0000313" key="4">
    <source>
        <dbReference type="EMBL" id="MBF4475878.1"/>
    </source>
</evidence>
<dbReference type="EMBL" id="JADIIL010000037">
    <property type="protein sequence ID" value="MBF4475878.1"/>
    <property type="molecule type" value="Genomic_DNA"/>
</dbReference>
<dbReference type="KEGG" id="mfc:BRM9_0842"/>
<dbReference type="OrthoDB" id="71414at2157"/>
<protein>
    <submittedName>
        <fullName evidence="1">Uncharacterized protein</fullName>
    </submittedName>
</protein>
<dbReference type="GeneID" id="26740129"/>
<evidence type="ECO:0000313" key="5">
    <source>
        <dbReference type="Proteomes" id="UP000029661"/>
    </source>
</evidence>
<evidence type="ECO:0000313" key="3">
    <source>
        <dbReference type="EMBL" id="CEL25522.1"/>
    </source>
</evidence>
<dbReference type="EMBL" id="LN734822">
    <property type="protein sequence ID" value="CEL25522.1"/>
    <property type="molecule type" value="Genomic_DNA"/>
</dbReference>
<dbReference type="EMBL" id="LN515531">
    <property type="protein sequence ID" value="CEA13158.1"/>
    <property type="molecule type" value="Genomic_DNA"/>
</dbReference>
<dbReference type="AlphaFoldDB" id="A0A089ZV18"/>
<dbReference type="STRING" id="2162.BRM9_0842"/>
<dbReference type="PATRIC" id="fig|2162.10.peg.1969"/>
<organism evidence="1 5">
    <name type="scientific">Methanobacterium formicicum</name>
    <dbReference type="NCBI Taxonomy" id="2162"/>
    <lineage>
        <taxon>Archaea</taxon>
        <taxon>Methanobacteriati</taxon>
        <taxon>Methanobacteriota</taxon>
        <taxon>Methanomada group</taxon>
        <taxon>Methanobacteria</taxon>
        <taxon>Methanobacteriales</taxon>
        <taxon>Methanobacteriaceae</taxon>
        <taxon>Methanobacterium</taxon>
    </lineage>
</organism>
<reference evidence="1" key="1">
    <citation type="submission" date="2013-12" db="EMBL/GenBank/DDBJ databases">
        <title>The complete genome sequence of Methanobacterium sp. BRM9.</title>
        <authorList>
            <consortium name="Pastoral Greenhouse Gas Research Consortium"/>
            <person name="Kelly W.J."/>
            <person name="Leahy S.C."/>
            <person name="Perry R."/>
            <person name="Li D."/>
            <person name="Altermann E."/>
            <person name="Lambie S.C."/>
            <person name="Attwood G.T."/>
        </authorList>
    </citation>
    <scope>NUCLEOTIDE SEQUENCE [LARGE SCALE GENOMIC DNA]</scope>
    <source>
        <strain evidence="1">BRM9</strain>
    </source>
</reference>
<evidence type="ECO:0000313" key="2">
    <source>
        <dbReference type="EMBL" id="CEA13158.1"/>
    </source>
</evidence>
<accession>A0A089ZV18</accession>
<dbReference type="Proteomes" id="UP000062768">
    <property type="component" value="Chromosome I"/>
</dbReference>
<reference evidence="2" key="2">
    <citation type="submission" date="2014-08" db="EMBL/GenBank/DDBJ databases">
        <authorList>
            <person name="Wibberg D."/>
        </authorList>
    </citation>
    <scope>NUCLEOTIDE SEQUENCE</scope>
</reference>
<gene>
    <name evidence="1" type="ORF">BRM9_0842</name>
    <name evidence="2" type="ORF">DSM1535_0804</name>
    <name evidence="4" type="ORF">ISP06_10490</name>
    <name evidence="3" type="ORF">MB9_1894</name>
</gene>
<keyword evidence="6" id="KW-1185">Reference proteome</keyword>
<name>A0A089ZV18_METFO</name>